<accession>A0A2Z3JFQ1</accession>
<proteinExistence type="predicted"/>
<name>A0A2Z3JFQ1_9DEIO</name>
<evidence type="ECO:0000313" key="3">
    <source>
        <dbReference type="EMBL" id="AWN24017.1"/>
    </source>
</evidence>
<dbReference type="NCBIfam" id="TIGR01641">
    <property type="entry name" value="phageSPP1_gp7"/>
    <property type="match status" value="1"/>
</dbReference>
<evidence type="ECO:0000313" key="4">
    <source>
        <dbReference type="Proteomes" id="UP000245368"/>
    </source>
</evidence>
<keyword evidence="4" id="KW-1185">Reference proteome</keyword>
<dbReference type="InterPro" id="IPR006528">
    <property type="entry name" value="Phage_head_morphogenesis_dom"/>
</dbReference>
<dbReference type="Pfam" id="PF04860">
    <property type="entry name" value="Phage_portal"/>
    <property type="match status" value="1"/>
</dbReference>
<dbReference type="OrthoDB" id="9765386at2"/>
<dbReference type="Proteomes" id="UP000245368">
    <property type="component" value="Chromosome"/>
</dbReference>
<sequence>MSSTFPSVGNDGRAISSDWDPSRAVREGLKGNSWVYAAATKIATGLGSVPLLLERRKGENWTPDPAHPLQALLKRPNPFMGRQDMQERWGLDMLLSGNAVWWLNIAGKVPVEMWPLRPGEIKPIQSRADFISGYEWQIDSLTKRRLKIEEVGHWMFVDPDNPRWGLAPLKAAAGAVDLDAAASRWNRAVLANDGKPSLGILLGESLNVDQMRQASAFIREQITGGSARQALVLGGTSKIQPLSLSATDLDYLNGRRFSREEIGAVFGVPPILMAFGEAATFANLDAAKSILWEDRIVPLLDDLCQGLMGRLFPYWELTEDEWRIRADLSGIRALQSNLKTEAETFKLRAEAFAVMVGAGVPANMAATASGVPLVDVPGGDEPRSQGPPMPVQAKARAAPYQRKDKTEDARLQRLDNWSEEIKKKVSALLTEQGDSLASAYVNGTLDKATDLSLDDWQTLLEATHTAVLESEGALAYKQVLKAITSSGGGVFDVLDPNVTEFIKSRAGDMAKNITDTTRQALKTELAAGIDAGESSREIAKRIKTLHAGWSDARAELISRTEVSTAFGASHQLSAEQAAADAGVEMVKLWRSAHDNRVRDEHAAMDGEEVGLDEDFSNGLPYPSEPNCRCVVLYVEKGK</sequence>
<reference evidence="3 4" key="1">
    <citation type="submission" date="2018-05" db="EMBL/GenBank/DDBJ databases">
        <title>Complete Genome Sequence of Deinococcus sp. strain 17bor-2.</title>
        <authorList>
            <person name="Srinivasan S."/>
        </authorList>
    </citation>
    <scope>NUCLEOTIDE SEQUENCE [LARGE SCALE GENOMIC DNA]</scope>
    <source>
        <strain evidence="3 4">17bor-2</strain>
    </source>
</reference>
<dbReference type="KEGG" id="dez:DKM44_12885"/>
<dbReference type="Pfam" id="PF04233">
    <property type="entry name" value="Phage_Mu_F"/>
    <property type="match status" value="1"/>
</dbReference>
<protein>
    <recommendedName>
        <fullName evidence="2">Phage head morphogenesis domain-containing protein</fullName>
    </recommendedName>
</protein>
<dbReference type="EMBL" id="CP029494">
    <property type="protein sequence ID" value="AWN24017.1"/>
    <property type="molecule type" value="Genomic_DNA"/>
</dbReference>
<evidence type="ECO:0000259" key="2">
    <source>
        <dbReference type="Pfam" id="PF04233"/>
    </source>
</evidence>
<feature type="domain" description="Phage head morphogenesis" evidence="2">
    <location>
        <begin position="520"/>
        <end position="631"/>
    </location>
</feature>
<feature type="region of interest" description="Disordered" evidence="1">
    <location>
        <begin position="379"/>
        <end position="406"/>
    </location>
</feature>
<dbReference type="InterPro" id="IPR006944">
    <property type="entry name" value="Phage/GTA_portal"/>
</dbReference>
<gene>
    <name evidence="3" type="ORF">DKM44_12885</name>
</gene>
<dbReference type="RefSeq" id="WP_109827745.1">
    <property type="nucleotide sequence ID" value="NZ_CP029494.1"/>
</dbReference>
<organism evidence="3 4">
    <name type="scientific">Deinococcus irradiatisoli</name>
    <dbReference type="NCBI Taxonomy" id="2202254"/>
    <lineage>
        <taxon>Bacteria</taxon>
        <taxon>Thermotogati</taxon>
        <taxon>Deinococcota</taxon>
        <taxon>Deinococci</taxon>
        <taxon>Deinococcales</taxon>
        <taxon>Deinococcaceae</taxon>
        <taxon>Deinococcus</taxon>
    </lineage>
</organism>
<evidence type="ECO:0000256" key="1">
    <source>
        <dbReference type="SAM" id="MobiDB-lite"/>
    </source>
</evidence>
<dbReference type="AlphaFoldDB" id="A0A2Z3JFQ1"/>